<organism evidence="1 2">
    <name type="scientific">Pseudoalteromonas luteoviolacea S4054</name>
    <dbReference type="NCBI Taxonomy" id="1129367"/>
    <lineage>
        <taxon>Bacteria</taxon>
        <taxon>Pseudomonadati</taxon>
        <taxon>Pseudomonadota</taxon>
        <taxon>Gammaproteobacteria</taxon>
        <taxon>Alteromonadales</taxon>
        <taxon>Pseudoalteromonadaceae</taxon>
        <taxon>Pseudoalteromonas</taxon>
    </lineage>
</organism>
<dbReference type="EMBL" id="AUXW01000001">
    <property type="protein sequence ID" value="KKE85887.1"/>
    <property type="molecule type" value="Genomic_DNA"/>
</dbReference>
<gene>
    <name evidence="1" type="ORF">N479_00505</name>
</gene>
<comment type="caution">
    <text evidence="1">The sequence shown here is derived from an EMBL/GenBank/DDBJ whole genome shotgun (WGS) entry which is preliminary data.</text>
</comment>
<protein>
    <submittedName>
        <fullName evidence="1">Uncharacterized protein</fullName>
    </submittedName>
</protein>
<dbReference type="Proteomes" id="UP000033434">
    <property type="component" value="Unassembled WGS sequence"/>
</dbReference>
<name>A0A0F6AI52_9GAMM</name>
<dbReference type="AlphaFoldDB" id="A0A0F6AI52"/>
<evidence type="ECO:0000313" key="2">
    <source>
        <dbReference type="Proteomes" id="UP000033434"/>
    </source>
</evidence>
<reference evidence="1 2" key="1">
    <citation type="journal article" date="2015" name="BMC Genomics">
        <title>Genome mining reveals unlocked bioactive potential of marine Gram-negative bacteria.</title>
        <authorList>
            <person name="Machado H."/>
            <person name="Sonnenschein E.C."/>
            <person name="Melchiorsen J."/>
            <person name="Gram L."/>
        </authorList>
    </citation>
    <scope>NUCLEOTIDE SEQUENCE [LARGE SCALE GENOMIC DNA]</scope>
    <source>
        <strain evidence="1 2">S4054</strain>
    </source>
</reference>
<evidence type="ECO:0000313" key="1">
    <source>
        <dbReference type="EMBL" id="KKE85887.1"/>
    </source>
</evidence>
<accession>A0A0F6AI52</accession>
<dbReference type="PATRIC" id="fig|1129367.4.peg.105"/>
<proteinExistence type="predicted"/>
<sequence>MNKRQLDVVASVKKMTSAFHQGNLEKLKLRRLFNQTNGCSAIKLSLCFKEALAIRPVITYPNKHQVIIAGNLAIHTAYRVMKPRFLQEKSYKSVDHLALLNEHKVLCTMAM</sequence>
<dbReference type="RefSeq" id="WP_046354036.1">
    <property type="nucleotide sequence ID" value="NZ_AUXW01000001.1"/>
</dbReference>